<accession>A0A3D8TR88</accession>
<dbReference type="AlphaFoldDB" id="A0A3D8TR88"/>
<feature type="region of interest" description="Disordered" evidence="1">
    <location>
        <begin position="1"/>
        <end position="26"/>
    </location>
</feature>
<dbReference type="RefSeq" id="WP_115753474.1">
    <property type="nucleotide sequence ID" value="NZ_LARY01000002.1"/>
</dbReference>
<dbReference type="Proteomes" id="UP000257055">
    <property type="component" value="Unassembled WGS sequence"/>
</dbReference>
<dbReference type="EMBL" id="LARY01000002">
    <property type="protein sequence ID" value="RDX01223.1"/>
    <property type="molecule type" value="Genomic_DNA"/>
</dbReference>
<evidence type="ECO:0000313" key="3">
    <source>
        <dbReference type="Proteomes" id="UP000257055"/>
    </source>
</evidence>
<reference evidence="3" key="1">
    <citation type="submission" date="2015-04" db="EMBL/GenBank/DDBJ databases">
        <authorList>
            <person name="Schardt J."/>
            <person name="Mueller-Herbst S."/>
            <person name="Scherer S."/>
            <person name="Huptas C."/>
        </authorList>
    </citation>
    <scope>NUCLEOTIDE SEQUENCE [LARGE SCALE GENOMIC DNA]</scope>
    <source>
        <strain evidence="3">Kiel-L1</strain>
    </source>
</reference>
<evidence type="ECO:0000313" key="2">
    <source>
        <dbReference type="EMBL" id="RDX01223.1"/>
    </source>
</evidence>
<organism evidence="2 3">
    <name type="scientific">Listeria kieliensis</name>
    <dbReference type="NCBI Taxonomy" id="1621700"/>
    <lineage>
        <taxon>Bacteria</taxon>
        <taxon>Bacillati</taxon>
        <taxon>Bacillota</taxon>
        <taxon>Bacilli</taxon>
        <taxon>Bacillales</taxon>
        <taxon>Listeriaceae</taxon>
        <taxon>Listeria</taxon>
    </lineage>
</organism>
<keyword evidence="3" id="KW-1185">Reference proteome</keyword>
<evidence type="ECO:0000256" key="1">
    <source>
        <dbReference type="SAM" id="MobiDB-lite"/>
    </source>
</evidence>
<protein>
    <submittedName>
        <fullName evidence="2">Uncharacterized protein</fullName>
    </submittedName>
</protein>
<feature type="compositionally biased region" description="Polar residues" evidence="1">
    <location>
        <begin position="1"/>
        <end position="14"/>
    </location>
</feature>
<sequence length="83" mass="8948">MGKIASNTSSAQTAVSDVKSVSVDKGEQVSLGKSNLSSMKTGKKVNNQLLPDLVDLVECVQMQSEKFPKIAEMMALQDSQIKF</sequence>
<proteinExistence type="predicted"/>
<comment type="caution">
    <text evidence="2">The sequence shown here is derived from an EMBL/GenBank/DDBJ whole genome shotgun (WGS) entry which is preliminary data.</text>
</comment>
<name>A0A3D8TR88_9LIST</name>
<gene>
    <name evidence="2" type="ORF">UR08_09815</name>
</gene>